<reference evidence="3" key="1">
    <citation type="submission" date="2023-11" db="EMBL/GenBank/DDBJ databases">
        <title>Genome assemblies of two species of porcelain crab, Petrolisthes cinctipes and Petrolisthes manimaculis (Anomura: Porcellanidae).</title>
        <authorList>
            <person name="Angst P."/>
        </authorList>
    </citation>
    <scope>NUCLEOTIDE SEQUENCE</scope>
    <source>
        <strain evidence="3">PB745_02</strain>
        <tissue evidence="3">Gill</tissue>
    </source>
</reference>
<dbReference type="EMBL" id="JAWZYT010001961">
    <property type="protein sequence ID" value="KAK4307874.1"/>
    <property type="molecule type" value="Genomic_DNA"/>
</dbReference>
<organism evidence="3 4">
    <name type="scientific">Petrolisthes manimaculis</name>
    <dbReference type="NCBI Taxonomy" id="1843537"/>
    <lineage>
        <taxon>Eukaryota</taxon>
        <taxon>Metazoa</taxon>
        <taxon>Ecdysozoa</taxon>
        <taxon>Arthropoda</taxon>
        <taxon>Crustacea</taxon>
        <taxon>Multicrustacea</taxon>
        <taxon>Malacostraca</taxon>
        <taxon>Eumalacostraca</taxon>
        <taxon>Eucarida</taxon>
        <taxon>Decapoda</taxon>
        <taxon>Pleocyemata</taxon>
        <taxon>Anomura</taxon>
        <taxon>Galatheoidea</taxon>
        <taxon>Porcellanidae</taxon>
        <taxon>Petrolisthes</taxon>
    </lineage>
</organism>
<evidence type="ECO:0000256" key="1">
    <source>
        <dbReference type="SAM" id="MobiDB-lite"/>
    </source>
</evidence>
<feature type="compositionally biased region" description="Low complexity" evidence="1">
    <location>
        <begin position="46"/>
        <end position="64"/>
    </location>
</feature>
<evidence type="ECO:0000313" key="4">
    <source>
        <dbReference type="Proteomes" id="UP001292094"/>
    </source>
</evidence>
<feature type="region of interest" description="Disordered" evidence="1">
    <location>
        <begin position="38"/>
        <end position="91"/>
    </location>
</feature>
<evidence type="ECO:0000313" key="2">
    <source>
        <dbReference type="EMBL" id="KAK4299556.1"/>
    </source>
</evidence>
<name>A0AAE1PIH9_9EUCA</name>
<gene>
    <name evidence="3" type="ORF">Pmani_020428</name>
    <name evidence="2" type="ORF">Pmani_028168</name>
</gene>
<dbReference type="Proteomes" id="UP001292094">
    <property type="component" value="Unassembled WGS sequence"/>
</dbReference>
<sequence length="105" mass="11712">MGQRSGVTSSSPLTFREYRSHGSLHWWMAKDETKRYVTTRSGMTTPLPRMPSYSSSSPSSNHSPTLDDGSRPSGVADNSRRPRSTSYPFIPRTLIKASSTLPRHL</sequence>
<keyword evidence="4" id="KW-1185">Reference proteome</keyword>
<comment type="caution">
    <text evidence="3">The sequence shown here is derived from an EMBL/GenBank/DDBJ whole genome shotgun (WGS) entry which is preliminary data.</text>
</comment>
<accession>A0AAE1PIH9</accession>
<protein>
    <submittedName>
        <fullName evidence="3">Uncharacterized protein</fullName>
    </submittedName>
</protein>
<proteinExistence type="predicted"/>
<dbReference type="EMBL" id="JAWZYT010003215">
    <property type="protein sequence ID" value="KAK4299556.1"/>
    <property type="molecule type" value="Genomic_DNA"/>
</dbReference>
<evidence type="ECO:0000313" key="3">
    <source>
        <dbReference type="EMBL" id="KAK4307874.1"/>
    </source>
</evidence>
<dbReference type="AlphaFoldDB" id="A0AAE1PIH9"/>